<feature type="transmembrane region" description="Helical" evidence="1">
    <location>
        <begin position="12"/>
        <end position="30"/>
    </location>
</feature>
<feature type="transmembrane region" description="Helical" evidence="1">
    <location>
        <begin position="375"/>
        <end position="398"/>
    </location>
</feature>
<keyword evidence="1" id="KW-1133">Transmembrane helix</keyword>
<evidence type="ECO:0000313" key="5">
    <source>
        <dbReference type="EMBL" id="MQU25397.1"/>
    </source>
</evidence>
<keyword evidence="1" id="KW-0472">Membrane</keyword>
<dbReference type="OrthoDB" id="7032956at2"/>
<evidence type="ECO:0000313" key="4">
    <source>
        <dbReference type="EMBL" id="MQU15797.1"/>
    </source>
</evidence>
<feature type="transmembrane region" description="Helical" evidence="1">
    <location>
        <begin position="126"/>
        <end position="146"/>
    </location>
</feature>
<name>A0A6A7Z4H1_9PSED</name>
<protein>
    <recommendedName>
        <fullName evidence="9">O-antigen ligase domain-containing protein</fullName>
    </recommendedName>
</protein>
<feature type="transmembrane region" description="Helical" evidence="1">
    <location>
        <begin position="243"/>
        <end position="262"/>
    </location>
</feature>
<keyword evidence="1" id="KW-0812">Transmembrane</keyword>
<feature type="transmembrane region" description="Helical" evidence="1">
    <location>
        <begin position="36"/>
        <end position="52"/>
    </location>
</feature>
<reference evidence="6 7" key="1">
    <citation type="submission" date="2019-10" db="EMBL/GenBank/DDBJ databases">
        <title>Evaluation of single-gene subtyping targets for Pseudomonas.</title>
        <authorList>
            <person name="Reichler S.J."/>
            <person name="Orsi R.H."/>
            <person name="Wiedmann M."/>
            <person name="Martin N.H."/>
            <person name="Murphy S.I."/>
        </authorList>
    </citation>
    <scope>NUCLEOTIDE SEQUENCE</scope>
    <source>
        <strain evidence="2 8">FSL R10-0802</strain>
        <strain evidence="4 7">FSL R10-1594</strain>
        <strain evidence="5 6">FSL R10-1984</strain>
        <strain evidence="3">FSL R10-2339</strain>
    </source>
</reference>
<dbReference type="PROSITE" id="PS51257">
    <property type="entry name" value="PROKAR_LIPOPROTEIN"/>
    <property type="match status" value="1"/>
</dbReference>
<dbReference type="EMBL" id="WIWP01000004">
    <property type="protein sequence ID" value="MQT25076.1"/>
    <property type="molecule type" value="Genomic_DNA"/>
</dbReference>
<accession>A0A6A7Z4H1</accession>
<dbReference type="Proteomes" id="UP000437970">
    <property type="component" value="Unassembled WGS sequence"/>
</dbReference>
<evidence type="ECO:0000256" key="1">
    <source>
        <dbReference type="SAM" id="Phobius"/>
    </source>
</evidence>
<feature type="transmembrane region" description="Helical" evidence="1">
    <location>
        <begin position="204"/>
        <end position="231"/>
    </location>
</feature>
<dbReference type="Proteomes" id="UP000443000">
    <property type="component" value="Unassembled WGS sequence"/>
</dbReference>
<feature type="transmembrane region" description="Helical" evidence="1">
    <location>
        <begin position="173"/>
        <end position="192"/>
    </location>
</feature>
<feature type="transmembrane region" description="Helical" evidence="1">
    <location>
        <begin position="96"/>
        <end position="114"/>
    </location>
</feature>
<dbReference type="EMBL" id="WIWC01000060">
    <property type="protein sequence ID" value="MQT82717.1"/>
    <property type="molecule type" value="Genomic_DNA"/>
</dbReference>
<evidence type="ECO:0000313" key="3">
    <source>
        <dbReference type="EMBL" id="MQT82717.1"/>
    </source>
</evidence>
<feature type="transmembrane region" description="Helical" evidence="1">
    <location>
        <begin position="64"/>
        <end position="84"/>
    </location>
</feature>
<dbReference type="EMBL" id="WIVT01000004">
    <property type="protein sequence ID" value="MQU15797.1"/>
    <property type="molecule type" value="Genomic_DNA"/>
</dbReference>
<evidence type="ECO:0000313" key="7">
    <source>
        <dbReference type="Proteomes" id="UP000443000"/>
    </source>
</evidence>
<gene>
    <name evidence="4" type="ORF">GHN41_04950</name>
    <name evidence="3" type="ORF">GHN86_22020</name>
    <name evidence="2" type="ORF">GHN94_04385</name>
    <name evidence="5" type="ORF">GHO29_02775</name>
</gene>
<sequence>MQYENIKSTHVGVFTVYLFWVACVFDPVGAFHSLKFISIAFILAYLGLRFLISGVPRSIDSSYLFICILFIILFPVYGLAISAFRGGLGNGPFIDTSYISSAVYMVCALLYLIPEYCRAASKALVLSLRLLCLVIWIGFVLLSFQIESNFLFFFVDNGAAYIGSRNYAGVDFYYIYFVASPMLIFLLCKQCWDFFEVKKISHLVGVFFVMGALFLSGTRASIIMSLVAPFIVWLWRKYGAKSLFLWLVFAMLFIPILGLLELPVITGMFSSNETSNSEKIGYLNTYMDLFAQPMTFLFGQGFNAHTWSSAVANMLPEGASKTELTYLEMIRVFGIIGLGLLIYALFLLCASKRLIKTNYPWVGPSIFLYALMSSINPYIFSSNGMLVMGFAAGAYLHVRKKDY</sequence>
<feature type="transmembrane region" description="Helical" evidence="1">
    <location>
        <begin position="332"/>
        <end position="355"/>
    </location>
</feature>
<evidence type="ECO:0000313" key="6">
    <source>
        <dbReference type="Proteomes" id="UP000437970"/>
    </source>
</evidence>
<organism evidence="3">
    <name type="scientific">Pseudomonas helleri</name>
    <dbReference type="NCBI Taxonomy" id="1608996"/>
    <lineage>
        <taxon>Bacteria</taxon>
        <taxon>Pseudomonadati</taxon>
        <taxon>Pseudomonadota</taxon>
        <taxon>Gammaproteobacteria</taxon>
        <taxon>Pseudomonadales</taxon>
        <taxon>Pseudomonadaceae</taxon>
        <taxon>Pseudomonas</taxon>
    </lineage>
</organism>
<evidence type="ECO:0008006" key="9">
    <source>
        <dbReference type="Google" id="ProtNLM"/>
    </source>
</evidence>
<dbReference type="EMBL" id="WIVW01000001">
    <property type="protein sequence ID" value="MQU25397.1"/>
    <property type="molecule type" value="Genomic_DNA"/>
</dbReference>
<evidence type="ECO:0000313" key="8">
    <source>
        <dbReference type="Proteomes" id="UP000713985"/>
    </source>
</evidence>
<evidence type="ECO:0000313" key="2">
    <source>
        <dbReference type="EMBL" id="MQT25076.1"/>
    </source>
</evidence>
<comment type="caution">
    <text evidence="3">The sequence shown here is derived from an EMBL/GenBank/DDBJ whole genome shotgun (WGS) entry which is preliminary data.</text>
</comment>
<dbReference type="AlphaFoldDB" id="A0A6A7Z4H1"/>
<keyword evidence="8" id="KW-1185">Reference proteome</keyword>
<dbReference type="Proteomes" id="UP000713985">
    <property type="component" value="Unassembled WGS sequence"/>
</dbReference>
<proteinExistence type="predicted"/>
<dbReference type="RefSeq" id="WP_153377343.1">
    <property type="nucleotide sequence ID" value="NZ_JBITTT010000023.1"/>
</dbReference>